<organism evidence="9 10">
    <name type="scientific">Agaribacter flavus</name>
    <dbReference type="NCBI Taxonomy" id="1902781"/>
    <lineage>
        <taxon>Bacteria</taxon>
        <taxon>Pseudomonadati</taxon>
        <taxon>Pseudomonadota</taxon>
        <taxon>Gammaproteobacteria</taxon>
        <taxon>Alteromonadales</taxon>
        <taxon>Alteromonadaceae</taxon>
        <taxon>Agaribacter</taxon>
    </lineage>
</organism>
<dbReference type="GO" id="GO:0008483">
    <property type="term" value="F:transaminase activity"/>
    <property type="evidence" value="ECO:0007669"/>
    <property type="project" value="UniProtKB-KW"/>
</dbReference>
<dbReference type="InterPro" id="IPR015422">
    <property type="entry name" value="PyrdxlP-dep_Trfase_small"/>
</dbReference>
<dbReference type="Pfam" id="PF00266">
    <property type="entry name" value="Aminotran_5"/>
    <property type="match status" value="1"/>
</dbReference>
<dbReference type="CDD" id="cd06453">
    <property type="entry name" value="SufS_like"/>
    <property type="match status" value="1"/>
</dbReference>
<dbReference type="Gene3D" id="3.90.1010.10">
    <property type="match status" value="1"/>
</dbReference>
<evidence type="ECO:0000256" key="3">
    <source>
        <dbReference type="ARBA" id="ARBA00012239"/>
    </source>
</evidence>
<dbReference type="InterPro" id="IPR000192">
    <property type="entry name" value="Aminotrans_V_dom"/>
</dbReference>
<evidence type="ECO:0000259" key="7">
    <source>
        <dbReference type="Pfam" id="PF00266"/>
    </source>
</evidence>
<dbReference type="SUPFAM" id="SSF53383">
    <property type="entry name" value="PLP-dependent transferases"/>
    <property type="match status" value="1"/>
</dbReference>
<feature type="domain" description="Aminotransferase class V" evidence="7">
    <location>
        <begin position="20"/>
        <end position="401"/>
    </location>
</feature>
<reference evidence="10" key="1">
    <citation type="journal article" date="2019" name="Int. J. Syst. Evol. Microbiol.">
        <title>The Global Catalogue of Microorganisms (GCM) 10K type strain sequencing project: providing services to taxonomists for standard genome sequencing and annotation.</title>
        <authorList>
            <consortium name="The Broad Institute Genomics Platform"/>
            <consortium name="The Broad Institute Genome Sequencing Center for Infectious Disease"/>
            <person name="Wu L."/>
            <person name="Ma J."/>
        </authorList>
    </citation>
    <scope>NUCLEOTIDE SEQUENCE [LARGE SCALE GENOMIC DNA]</scope>
    <source>
        <strain evidence="10">KCTC 52473</strain>
    </source>
</reference>
<name>A0ABV7FND5_9ALTE</name>
<protein>
    <recommendedName>
        <fullName evidence="3">cysteine desulfurase</fullName>
        <ecNumber evidence="3">2.8.1.7</ecNumber>
    </recommendedName>
</protein>
<comment type="similarity">
    <text evidence="2">Belongs to the class-V pyridoxal-phosphate-dependent aminotransferase family. Csd subfamily.</text>
</comment>
<dbReference type="SUPFAM" id="SSF82649">
    <property type="entry name" value="SufE/NifU"/>
    <property type="match status" value="1"/>
</dbReference>
<evidence type="ECO:0000256" key="6">
    <source>
        <dbReference type="ARBA" id="ARBA00050776"/>
    </source>
</evidence>
<evidence type="ECO:0000259" key="8">
    <source>
        <dbReference type="Pfam" id="PF02657"/>
    </source>
</evidence>
<dbReference type="RefSeq" id="WP_376919771.1">
    <property type="nucleotide sequence ID" value="NZ_JBHRSW010000014.1"/>
</dbReference>
<dbReference type="Gene3D" id="3.40.640.10">
    <property type="entry name" value="Type I PLP-dependent aspartate aminotransferase-like (Major domain)"/>
    <property type="match status" value="1"/>
</dbReference>
<dbReference type="InterPro" id="IPR015424">
    <property type="entry name" value="PyrdxlP-dep_Trfase"/>
</dbReference>
<evidence type="ECO:0000256" key="1">
    <source>
        <dbReference type="ARBA" id="ARBA00001933"/>
    </source>
</evidence>
<dbReference type="Gene3D" id="3.90.1150.10">
    <property type="entry name" value="Aspartate Aminotransferase, domain 1"/>
    <property type="match status" value="1"/>
</dbReference>
<dbReference type="InterPro" id="IPR003808">
    <property type="entry name" value="Fe-S_metab-assoc_dom"/>
</dbReference>
<dbReference type="InterPro" id="IPR015421">
    <property type="entry name" value="PyrdxlP-dep_Trfase_major"/>
</dbReference>
<keyword evidence="5" id="KW-0663">Pyridoxal phosphate</keyword>
<dbReference type="PROSITE" id="PS00595">
    <property type="entry name" value="AA_TRANSFER_CLASS_5"/>
    <property type="match status" value="1"/>
</dbReference>
<evidence type="ECO:0000313" key="9">
    <source>
        <dbReference type="EMBL" id="MFC3121635.1"/>
    </source>
</evidence>
<comment type="catalytic activity">
    <reaction evidence="6">
        <text>(sulfur carrier)-H + L-cysteine = (sulfur carrier)-SH + L-alanine</text>
        <dbReference type="Rhea" id="RHEA:43892"/>
        <dbReference type="Rhea" id="RHEA-COMP:14737"/>
        <dbReference type="Rhea" id="RHEA-COMP:14739"/>
        <dbReference type="ChEBI" id="CHEBI:29917"/>
        <dbReference type="ChEBI" id="CHEBI:35235"/>
        <dbReference type="ChEBI" id="CHEBI:57972"/>
        <dbReference type="ChEBI" id="CHEBI:64428"/>
        <dbReference type="EC" id="2.8.1.7"/>
    </reaction>
</comment>
<dbReference type="PANTHER" id="PTHR43586">
    <property type="entry name" value="CYSTEINE DESULFURASE"/>
    <property type="match status" value="1"/>
</dbReference>
<dbReference type="PANTHER" id="PTHR43586:SF8">
    <property type="entry name" value="CYSTEINE DESULFURASE 1, CHLOROPLASTIC"/>
    <property type="match status" value="1"/>
</dbReference>
<gene>
    <name evidence="9" type="ORF">ACFOHL_08365</name>
</gene>
<evidence type="ECO:0000256" key="5">
    <source>
        <dbReference type="ARBA" id="ARBA00022898"/>
    </source>
</evidence>
<dbReference type="Proteomes" id="UP001595478">
    <property type="component" value="Unassembled WGS sequence"/>
</dbReference>
<dbReference type="InterPro" id="IPR020578">
    <property type="entry name" value="Aminotrans_V_PyrdxlP_BS"/>
</dbReference>
<sequence length="572" mass="62993">MTDFSAKKHFPYFSDNAKQVYLDSAATTQRLGAVIEVTRQAMAENNATVHRAAYKKASEATVAYENVRQNVASWINARQDEIVFTSGATESLNMIAAGIHAPMLNGTKILVCASEHHANLLPWQALASRLDLSIEVLPLEQDGVFSEATWERWSTLVTQDVCLIACAHVSNVLGNIYPVKALCQLAEQNQALTIIDGTQALAHLSVDVADIGCDFYVFSGHKMYGPTGTGVLFGRYSCLTGLLPSKLGGEMVSAVSYERFTTQNPPLKFEAGTPNVSGVIALGEALYFLREHMTQIVQHERTLCKLLMSRLKTIKHLRVLGNPLQQHGHSTNGNPQDTIGIVSFVLEQQDNHSIVQQLWQEGIALRYGHHCAMPLLQTLSVGACIRVSIGAYTDEQDILRFVETLQRILRQSEGDLASIENDSSYSEQTKCGKACGTQLDKPIIEQIVNIAEARDWSTKHRGLLLLSKILPILPEEERNANSELLGCESAVWLTNDSLVGWRAYSDSKVIRGILTLLITYSTHEALLAEAVGLPPNKHNHSEFLDQLGLSSYFSVGRRDGVSQIIKRLANLS</sequence>
<comment type="caution">
    <text evidence="9">The sequence shown here is derived from an EMBL/GenBank/DDBJ whole genome shotgun (WGS) entry which is preliminary data.</text>
</comment>
<keyword evidence="4" id="KW-0808">Transferase</keyword>
<feature type="domain" description="Fe-S metabolism associated" evidence="8">
    <location>
        <begin position="449"/>
        <end position="569"/>
    </location>
</feature>
<accession>A0ABV7FND5</accession>
<comment type="cofactor">
    <cofactor evidence="1">
        <name>pyridoxal 5'-phosphate</name>
        <dbReference type="ChEBI" id="CHEBI:597326"/>
    </cofactor>
</comment>
<keyword evidence="10" id="KW-1185">Reference proteome</keyword>
<dbReference type="EMBL" id="JBHRSW010000014">
    <property type="protein sequence ID" value="MFC3121635.1"/>
    <property type="molecule type" value="Genomic_DNA"/>
</dbReference>
<dbReference type="Pfam" id="PF02657">
    <property type="entry name" value="SufE"/>
    <property type="match status" value="1"/>
</dbReference>
<dbReference type="EC" id="2.8.1.7" evidence="3"/>
<dbReference type="InterPro" id="IPR010970">
    <property type="entry name" value="Cys_dSase_SufS"/>
</dbReference>
<evidence type="ECO:0000256" key="2">
    <source>
        <dbReference type="ARBA" id="ARBA00010447"/>
    </source>
</evidence>
<proteinExistence type="inferred from homology"/>
<evidence type="ECO:0000313" key="10">
    <source>
        <dbReference type="Proteomes" id="UP001595478"/>
    </source>
</evidence>
<evidence type="ECO:0000256" key="4">
    <source>
        <dbReference type="ARBA" id="ARBA00022679"/>
    </source>
</evidence>
<keyword evidence="9" id="KW-0032">Aminotransferase</keyword>